<feature type="chain" id="PRO_5027162232" description="Phosphate-binding protein" evidence="12">
    <location>
        <begin position="25"/>
        <end position="286"/>
    </location>
</feature>
<comment type="function">
    <text evidence="1">Part of the ABC transporter complex PstSACB involved in phosphate import.</text>
</comment>
<evidence type="ECO:0000256" key="7">
    <source>
        <dbReference type="ARBA" id="ARBA00022592"/>
    </source>
</evidence>
<organism evidence="14 15">
    <name type="scientific">Paucilactobacillus nenjiangensis</name>
    <dbReference type="NCBI Taxonomy" id="1296540"/>
    <lineage>
        <taxon>Bacteria</taxon>
        <taxon>Bacillati</taxon>
        <taxon>Bacillota</taxon>
        <taxon>Bacilli</taxon>
        <taxon>Lactobacillales</taxon>
        <taxon>Lactobacillaceae</taxon>
        <taxon>Paucilactobacillus</taxon>
    </lineage>
</organism>
<evidence type="ECO:0000256" key="8">
    <source>
        <dbReference type="ARBA" id="ARBA00022729"/>
    </source>
</evidence>
<dbReference type="RefSeq" id="WP_150203838.1">
    <property type="nucleotide sequence ID" value="NZ_CAUQTN010000041.1"/>
</dbReference>
<name>A0A5P1X3G9_9LACO</name>
<dbReference type="PANTHER" id="PTHR30570:SF4">
    <property type="entry name" value="PHOSPHATE-BINDING PROTEIN PSTS 1"/>
    <property type="match status" value="1"/>
</dbReference>
<evidence type="ECO:0000256" key="4">
    <source>
        <dbReference type="ARBA" id="ARBA00011529"/>
    </source>
</evidence>
<dbReference type="InterPro" id="IPR011862">
    <property type="entry name" value="Phos-bd"/>
</dbReference>
<dbReference type="PROSITE" id="PS51257">
    <property type="entry name" value="PROKAR_LIPOPROTEIN"/>
    <property type="match status" value="1"/>
</dbReference>
<feature type="signal peptide" evidence="12">
    <location>
        <begin position="1"/>
        <end position="24"/>
    </location>
</feature>
<feature type="domain" description="PBP" evidence="13">
    <location>
        <begin position="28"/>
        <end position="255"/>
    </location>
</feature>
<keyword evidence="11 12" id="KW-0449">Lipoprotein</keyword>
<dbReference type="KEGG" id="lnn:F0161_04445"/>
<keyword evidence="7 12" id="KW-0592">Phosphate transport</keyword>
<accession>A0A5P1X3G9</accession>
<dbReference type="NCBIfam" id="TIGR02136">
    <property type="entry name" value="ptsS_2"/>
    <property type="match status" value="1"/>
</dbReference>
<comment type="similarity">
    <text evidence="3 12">Belongs to the PstS family.</text>
</comment>
<evidence type="ECO:0000256" key="12">
    <source>
        <dbReference type="RuleBase" id="RU367119"/>
    </source>
</evidence>
<evidence type="ECO:0000256" key="1">
    <source>
        <dbReference type="ARBA" id="ARBA00002841"/>
    </source>
</evidence>
<reference evidence="14 15" key="1">
    <citation type="submission" date="2019-09" db="EMBL/GenBank/DDBJ databases">
        <title>Complete Genome Sequence of Lactobacillus nenjiangensis SH-Y15, isolated from sauerkraut.</title>
        <authorList>
            <person name="Yang H."/>
        </authorList>
    </citation>
    <scope>NUCLEOTIDE SEQUENCE [LARGE SCALE GENOMIC DNA]</scope>
    <source>
        <strain evidence="14 15">SH-Y15</strain>
    </source>
</reference>
<keyword evidence="15" id="KW-1185">Reference proteome</keyword>
<dbReference type="OrthoDB" id="9790048at2"/>
<dbReference type="GO" id="GO:0005886">
    <property type="term" value="C:plasma membrane"/>
    <property type="evidence" value="ECO:0007669"/>
    <property type="project" value="UniProtKB-SubCell"/>
</dbReference>
<evidence type="ECO:0000313" key="15">
    <source>
        <dbReference type="Proteomes" id="UP000325295"/>
    </source>
</evidence>
<keyword evidence="10 12" id="KW-0564">Palmitate</keyword>
<comment type="function">
    <text evidence="12">Involved in the system for phosphate transport across the cytoplasmic membrane.</text>
</comment>
<dbReference type="GO" id="GO:0042301">
    <property type="term" value="F:phosphate ion binding"/>
    <property type="evidence" value="ECO:0007669"/>
    <property type="project" value="UniProtKB-UniRule"/>
</dbReference>
<dbReference type="SUPFAM" id="SSF53850">
    <property type="entry name" value="Periplasmic binding protein-like II"/>
    <property type="match status" value="1"/>
</dbReference>
<evidence type="ECO:0000256" key="2">
    <source>
        <dbReference type="ARBA" id="ARBA00004193"/>
    </source>
</evidence>
<dbReference type="InterPro" id="IPR024370">
    <property type="entry name" value="PBP_domain"/>
</dbReference>
<dbReference type="Proteomes" id="UP000325295">
    <property type="component" value="Chromosome"/>
</dbReference>
<dbReference type="EMBL" id="CP043939">
    <property type="protein sequence ID" value="QER67179.1"/>
    <property type="molecule type" value="Genomic_DNA"/>
</dbReference>
<evidence type="ECO:0000256" key="11">
    <source>
        <dbReference type="ARBA" id="ARBA00023288"/>
    </source>
</evidence>
<dbReference type="Gene3D" id="3.40.190.10">
    <property type="entry name" value="Periplasmic binding protein-like II"/>
    <property type="match status" value="2"/>
</dbReference>
<keyword evidence="5 12" id="KW-0813">Transport</keyword>
<evidence type="ECO:0000256" key="10">
    <source>
        <dbReference type="ARBA" id="ARBA00023139"/>
    </source>
</evidence>
<dbReference type="AlphaFoldDB" id="A0A5P1X3G9"/>
<evidence type="ECO:0000313" key="14">
    <source>
        <dbReference type="EMBL" id="QER67179.1"/>
    </source>
</evidence>
<evidence type="ECO:0000259" key="13">
    <source>
        <dbReference type="Pfam" id="PF12849"/>
    </source>
</evidence>
<sequence length="286" mass="30683">MKKTLTLVGAMLALLLLITGCGKSKNQDTKMTIVGSTALQPLVEQASSQYSEKNSNISITVQGGGSGTGLSQVQSGAVVVGDSDVFAEQASGIKASELTDHQVAVVGIVPVVNPKSGIKNLSMKQLEGIFTGKITNWKQVGGKNEKIIVINRAQGSGTRLTFEQQVLGNKTAVKSQEQDSNGTVQQIVGSTPGAISYVSFSYVNNKIQPISIDNVKPTAKNVATNAWKIWSYEHMYTQKKVSDKAADFIKYIQSESVQDGLVKQLGYISIHDMQVSKDENNQVTDK</sequence>
<evidence type="ECO:0000256" key="6">
    <source>
        <dbReference type="ARBA" id="ARBA00022475"/>
    </source>
</evidence>
<evidence type="ECO:0000256" key="9">
    <source>
        <dbReference type="ARBA" id="ARBA00023136"/>
    </source>
</evidence>
<dbReference type="InterPro" id="IPR050811">
    <property type="entry name" value="Phosphate_ABC_transporter"/>
</dbReference>
<gene>
    <name evidence="14" type="primary">pstS</name>
    <name evidence="14" type="ORF">F0161_04445</name>
</gene>
<dbReference type="PANTHER" id="PTHR30570">
    <property type="entry name" value="PERIPLASMIC PHOSPHATE BINDING COMPONENT OF PHOSPHATE ABC TRANSPORTER"/>
    <property type="match status" value="1"/>
</dbReference>
<comment type="subcellular location">
    <subcellularLocation>
        <location evidence="2 12">Cell membrane</location>
        <topology evidence="2 12">Lipid-anchor</topology>
    </subcellularLocation>
</comment>
<proteinExistence type="inferred from homology"/>
<evidence type="ECO:0000256" key="3">
    <source>
        <dbReference type="ARBA" id="ARBA00008725"/>
    </source>
</evidence>
<evidence type="ECO:0000256" key="5">
    <source>
        <dbReference type="ARBA" id="ARBA00022448"/>
    </source>
</evidence>
<keyword evidence="8 12" id="KW-0732">Signal</keyword>
<keyword evidence="9" id="KW-0472">Membrane</keyword>
<protein>
    <recommendedName>
        <fullName evidence="12">Phosphate-binding protein</fullName>
    </recommendedName>
</protein>
<keyword evidence="6 12" id="KW-1003">Cell membrane</keyword>
<dbReference type="Pfam" id="PF12849">
    <property type="entry name" value="PBP_like_2"/>
    <property type="match status" value="1"/>
</dbReference>
<comment type="subunit">
    <text evidence="4 12">The complex is composed of two ATP-binding proteins (PstB), two transmembrane proteins (PstC and PstA) and a solute-binding protein (PstS).</text>
</comment>
<dbReference type="GO" id="GO:0006817">
    <property type="term" value="P:phosphate ion transport"/>
    <property type="evidence" value="ECO:0007669"/>
    <property type="project" value="UniProtKB-UniRule"/>
</dbReference>
<dbReference type="CDD" id="cd13653">
    <property type="entry name" value="PBP2_phosphate_like_1"/>
    <property type="match status" value="1"/>
</dbReference>